<protein>
    <recommendedName>
        <fullName evidence="12">Peptidase S54 rhomboid domain-containing protein</fullName>
    </recommendedName>
</protein>
<evidence type="ECO:0000313" key="14">
    <source>
        <dbReference type="Proteomes" id="UP001186944"/>
    </source>
</evidence>
<evidence type="ECO:0000256" key="5">
    <source>
        <dbReference type="ARBA" id="ARBA00022490"/>
    </source>
</evidence>
<feature type="coiled-coil region" evidence="10">
    <location>
        <begin position="545"/>
        <end position="572"/>
    </location>
</feature>
<feature type="transmembrane region" description="Helical" evidence="11">
    <location>
        <begin position="381"/>
        <end position="398"/>
    </location>
</feature>
<dbReference type="GO" id="GO:0005789">
    <property type="term" value="C:endoplasmic reticulum membrane"/>
    <property type="evidence" value="ECO:0007669"/>
    <property type="project" value="UniProtKB-SubCell"/>
</dbReference>
<dbReference type="InterPro" id="IPR022764">
    <property type="entry name" value="Peptidase_S54_rhomboid_dom"/>
</dbReference>
<name>A0AA88XWU3_PINIB</name>
<dbReference type="InterPro" id="IPR000435">
    <property type="entry name" value="Tektins"/>
</dbReference>
<reference evidence="13" key="1">
    <citation type="submission" date="2019-08" db="EMBL/GenBank/DDBJ databases">
        <title>The improved chromosome-level genome for the pearl oyster Pinctada fucata martensii using PacBio sequencing and Hi-C.</title>
        <authorList>
            <person name="Zheng Z."/>
        </authorList>
    </citation>
    <scope>NUCLEOTIDE SEQUENCE</scope>
    <source>
        <strain evidence="13">ZZ-2019</strain>
        <tissue evidence="13">Adductor muscle</tissue>
    </source>
</reference>
<dbReference type="SUPFAM" id="SSF144091">
    <property type="entry name" value="Rhomboid-like"/>
    <property type="match status" value="1"/>
</dbReference>
<keyword evidence="8 11" id="KW-1133">Transmembrane helix</keyword>
<proteinExistence type="inferred from homology"/>
<dbReference type="PANTHER" id="PTHR45965">
    <property type="entry name" value="INACTIVE RHOMBOID PROTEIN"/>
    <property type="match status" value="1"/>
</dbReference>
<keyword evidence="5" id="KW-0963">Cytoplasm</keyword>
<evidence type="ECO:0000256" key="8">
    <source>
        <dbReference type="ARBA" id="ARBA00022989"/>
    </source>
</evidence>
<dbReference type="GO" id="GO:0004252">
    <property type="term" value="F:serine-type endopeptidase activity"/>
    <property type="evidence" value="ECO:0007669"/>
    <property type="project" value="InterPro"/>
</dbReference>
<keyword evidence="6 11" id="KW-0812">Transmembrane</keyword>
<dbReference type="Pfam" id="PF03148">
    <property type="entry name" value="Tektin"/>
    <property type="match status" value="1"/>
</dbReference>
<evidence type="ECO:0000256" key="10">
    <source>
        <dbReference type="SAM" id="Coils"/>
    </source>
</evidence>
<keyword evidence="7" id="KW-0256">Endoplasmic reticulum</keyword>
<evidence type="ECO:0000256" key="11">
    <source>
        <dbReference type="SAM" id="Phobius"/>
    </source>
</evidence>
<feature type="coiled-coil region" evidence="10">
    <location>
        <begin position="739"/>
        <end position="773"/>
    </location>
</feature>
<dbReference type="Proteomes" id="UP001186944">
    <property type="component" value="Unassembled WGS sequence"/>
</dbReference>
<dbReference type="InterPro" id="IPR048256">
    <property type="entry name" value="Tektin-like"/>
</dbReference>
<dbReference type="AlphaFoldDB" id="A0AA88XWU3"/>
<feature type="transmembrane region" description="Helical" evidence="11">
    <location>
        <begin position="267"/>
        <end position="286"/>
    </location>
</feature>
<dbReference type="InterPro" id="IPR035952">
    <property type="entry name" value="Rhomboid-like_sf"/>
</dbReference>
<dbReference type="GO" id="GO:0060294">
    <property type="term" value="P:cilium movement involved in cell motility"/>
    <property type="evidence" value="ECO:0007669"/>
    <property type="project" value="InterPro"/>
</dbReference>
<evidence type="ECO:0000256" key="7">
    <source>
        <dbReference type="ARBA" id="ARBA00022824"/>
    </source>
</evidence>
<comment type="similarity">
    <text evidence="3">Belongs to the tektin family.</text>
</comment>
<dbReference type="Pfam" id="PF01694">
    <property type="entry name" value="Rhomboid"/>
    <property type="match status" value="1"/>
</dbReference>
<comment type="similarity">
    <text evidence="4">Belongs to the peptidase S54 family.</text>
</comment>
<feature type="transmembrane region" description="Helical" evidence="11">
    <location>
        <begin position="327"/>
        <end position="345"/>
    </location>
</feature>
<keyword evidence="14" id="KW-1185">Reference proteome</keyword>
<dbReference type="Gene3D" id="1.20.1540.10">
    <property type="entry name" value="Rhomboid-like"/>
    <property type="match status" value="1"/>
</dbReference>
<feature type="transmembrane region" description="Helical" evidence="11">
    <location>
        <begin position="354"/>
        <end position="375"/>
    </location>
</feature>
<keyword evidence="9 11" id="KW-0472">Membrane</keyword>
<sequence>FIFSPYFTYYITFVQTIILICTLAIYGFGDFGFKEITTQEVVLKPNLALELDQRSEFGNMWGGPDQQSLIHLGAKYSPCMRKDPNIAELLMLDREEERKSGCCVRDDGSGCVQTVPEKCSSILSTFVRWDSSSNIKGGYKSGAVCGLDPRYCKKPASTPPFEWDKNDFTEWPICEDTSKPGHLQPNCANNDSDCHMTCDLLGRPCCHGIQGECMITTREHCEFRQGFFHEDKFLCSQVNCMEQVCGMIPFVYEDRPDQFSRVLSANLLHAGIIQLVLTLLFQLILMRGTEKEIGWLRMMIIYMGSGIMGTLASAVLVPYQVGVGPSAAQWGVIACILVEVIDMIVGDKWENTKLYMALGVIIIASVVMFVLGLLLPFIDNVANFFGGLTGALLAIMLLKDIEKGCCNRVVAFMVSFILLALMFIILMIIFYVAPLSDASWIKYLNCQDFTDSFCRNMDVVPHDRGATYSRIMATQLRPITRHQPPDWFTSNYTISTNAERQRSASHQVRQESRFLRNETDNQTKWDQHSNNVRLADRVDNIRQWKEILEKTLADIDKEIADLSDAKELTEQALEAKNLPTDVAIECLTLREGRQSIDVVQDEAENQLHKEVEVIDGIKKALQQKISDAFEQLCLLQEARQQLQADLQDKNIALGIDVDQYNLTDRSPNISFKPDPLRVPKGSTTPQQWEDFSRYNKERAEAEMKSSTRLREAIHHTLQQCDNDLEAQRLATEYAYRKRIHEFERAKDELEWQKKNTEEEIAELENDIRGLEEKIRAKDAPMKLAQTRLENRTYRPNVELCRDAPQYGLTDEVKQLEATKRALQEKLKQAQHALDGLEQNLHRINDDLAQKINSLNLDNKCMDVRKKLQIRPQTKLERNLTLTGIERERSHVLA</sequence>
<evidence type="ECO:0000256" key="4">
    <source>
        <dbReference type="ARBA" id="ARBA00009045"/>
    </source>
</evidence>
<evidence type="ECO:0000313" key="13">
    <source>
        <dbReference type="EMBL" id="KAK3089865.1"/>
    </source>
</evidence>
<comment type="subcellular location">
    <subcellularLocation>
        <location evidence="2">Cytoplasm</location>
    </subcellularLocation>
    <subcellularLocation>
        <location evidence="1">Endoplasmic reticulum membrane</location>
        <topology evidence="1">Multi-pass membrane protein</topology>
    </subcellularLocation>
</comment>
<dbReference type="InterPro" id="IPR051512">
    <property type="entry name" value="Inactive_Rhomboid"/>
</dbReference>
<evidence type="ECO:0000256" key="6">
    <source>
        <dbReference type="ARBA" id="ARBA00022692"/>
    </source>
</evidence>
<comment type="caution">
    <text evidence="13">The sequence shown here is derived from an EMBL/GenBank/DDBJ whole genome shotgun (WGS) entry which is preliminary data.</text>
</comment>
<gene>
    <name evidence="13" type="ORF">FSP39_007191</name>
</gene>
<dbReference type="PANTHER" id="PTHR45965:SF3">
    <property type="entry name" value="INACTIVE RHOMBOID PROTEIN 1"/>
    <property type="match status" value="1"/>
</dbReference>
<evidence type="ECO:0000256" key="9">
    <source>
        <dbReference type="ARBA" id="ARBA00023136"/>
    </source>
</evidence>
<dbReference type="PRINTS" id="PR00511">
    <property type="entry name" value="TEKTIN"/>
</dbReference>
<evidence type="ECO:0000259" key="12">
    <source>
        <dbReference type="Pfam" id="PF01694"/>
    </source>
</evidence>
<feature type="domain" description="Peptidase S54 rhomboid" evidence="12">
    <location>
        <begin position="257"/>
        <end position="399"/>
    </location>
</feature>
<keyword evidence="10" id="KW-0175">Coiled coil</keyword>
<dbReference type="EMBL" id="VSWD01000010">
    <property type="protein sequence ID" value="KAK3089865.1"/>
    <property type="molecule type" value="Genomic_DNA"/>
</dbReference>
<feature type="coiled-coil region" evidence="10">
    <location>
        <begin position="805"/>
        <end position="853"/>
    </location>
</feature>
<evidence type="ECO:0000256" key="1">
    <source>
        <dbReference type="ARBA" id="ARBA00004477"/>
    </source>
</evidence>
<evidence type="ECO:0000256" key="3">
    <source>
        <dbReference type="ARBA" id="ARBA00007209"/>
    </source>
</evidence>
<dbReference type="GO" id="GO:0042058">
    <property type="term" value="P:regulation of epidermal growth factor receptor signaling pathway"/>
    <property type="evidence" value="ECO:0007669"/>
    <property type="project" value="TreeGrafter"/>
</dbReference>
<feature type="non-terminal residue" evidence="13">
    <location>
        <position position="1"/>
    </location>
</feature>
<accession>A0AA88XWU3</accession>
<organism evidence="13 14">
    <name type="scientific">Pinctada imbricata</name>
    <name type="common">Atlantic pearl-oyster</name>
    <name type="synonym">Pinctada martensii</name>
    <dbReference type="NCBI Taxonomy" id="66713"/>
    <lineage>
        <taxon>Eukaryota</taxon>
        <taxon>Metazoa</taxon>
        <taxon>Spiralia</taxon>
        <taxon>Lophotrochozoa</taxon>
        <taxon>Mollusca</taxon>
        <taxon>Bivalvia</taxon>
        <taxon>Autobranchia</taxon>
        <taxon>Pteriomorphia</taxon>
        <taxon>Pterioida</taxon>
        <taxon>Pterioidea</taxon>
        <taxon>Pteriidae</taxon>
        <taxon>Pinctada</taxon>
    </lineage>
</organism>
<dbReference type="GO" id="GO:0005929">
    <property type="term" value="C:cilium"/>
    <property type="evidence" value="ECO:0007669"/>
    <property type="project" value="UniProtKB-ARBA"/>
</dbReference>
<dbReference type="GO" id="GO:0050708">
    <property type="term" value="P:regulation of protein secretion"/>
    <property type="evidence" value="ECO:0007669"/>
    <property type="project" value="TreeGrafter"/>
</dbReference>
<feature type="transmembrane region" description="Helical" evidence="11">
    <location>
        <begin position="410"/>
        <end position="433"/>
    </location>
</feature>
<feature type="transmembrane region" description="Helical" evidence="11">
    <location>
        <begin position="298"/>
        <end position="321"/>
    </location>
</feature>
<feature type="transmembrane region" description="Helical" evidence="11">
    <location>
        <begin position="7"/>
        <end position="29"/>
    </location>
</feature>
<evidence type="ECO:0000256" key="2">
    <source>
        <dbReference type="ARBA" id="ARBA00004496"/>
    </source>
</evidence>